<comment type="similarity">
    <text evidence="2 6">Belongs to the multi antimicrobial extrusion (MATE) (TC 2.A.66.1) family.</text>
</comment>
<sequence length="483" mass="51908">MGFTDRIKSFAHRDGAEAKHLLALGTPVFLALASNRVLSTVSLSFVGRIGPAELAGAGLATSLANVSGESVLIGVAGAMQTLAGQAFGAKAYAEVGYLWQRAILILWTFCIPISVLWLFSEKLLSKSGQEADVAQLGSEFLVWRVPGLWAYAVFQATQGYLQNQGLVFPAMCTNFTTAALHPLWTWLLVYTFGFGFKGAAIAYSVSNILQAVLLVAAVFLFKYHKNTWNGFSSAAFAGWPTFLKLALPSLVMLGEWWCTEIVTVAAGWLPKPQQNLSAMSVFQQTNSLAFMLPLGLSIGVGIRTSNELGAGQPSRAKKAAGVAMRMACVLALFLGLAILFGRKQIGRVFTKDEEVLQFTSKVLIVMSGYIAFDGLQSVMAGIIRGTGKQAVAVPVILVCYYVIGLPTSMLLAFRFGYGVVGLCAGQFLGTVCNSIVYAVICIRTDWRARALEAAQRTGKSQEESEALLDRRRSRSSIDSEAGA</sequence>
<dbReference type="GO" id="GO:0042910">
    <property type="term" value="F:xenobiotic transmembrane transporter activity"/>
    <property type="evidence" value="ECO:0007669"/>
    <property type="project" value="InterPro"/>
</dbReference>
<dbReference type="GO" id="GO:0015297">
    <property type="term" value="F:antiporter activity"/>
    <property type="evidence" value="ECO:0007669"/>
    <property type="project" value="InterPro"/>
</dbReference>
<keyword evidence="4 6" id="KW-1133">Transmembrane helix</keyword>
<dbReference type="EMBL" id="JALJOQ010000017">
    <property type="protein sequence ID" value="KAK9809727.1"/>
    <property type="molecule type" value="Genomic_DNA"/>
</dbReference>
<evidence type="ECO:0000256" key="7">
    <source>
        <dbReference type="SAM" id="MobiDB-lite"/>
    </source>
</evidence>
<feature type="transmembrane region" description="Helical" evidence="6">
    <location>
        <begin position="166"/>
        <end position="189"/>
    </location>
</feature>
<keyword evidence="5 6" id="KW-0472">Membrane</keyword>
<evidence type="ECO:0000256" key="6">
    <source>
        <dbReference type="RuleBase" id="RU004914"/>
    </source>
</evidence>
<protein>
    <recommendedName>
        <fullName evidence="6">Protein DETOXIFICATION</fullName>
    </recommendedName>
    <alternativeName>
        <fullName evidence="6">Multidrug and toxic compound extrusion protein</fullName>
    </alternativeName>
</protein>
<feature type="transmembrane region" description="Helical" evidence="6">
    <location>
        <begin position="21"/>
        <end position="38"/>
    </location>
</feature>
<evidence type="ECO:0000313" key="8">
    <source>
        <dbReference type="EMBL" id="KAK9809727.1"/>
    </source>
</evidence>
<accession>A0AAW1PP06</accession>
<reference evidence="8 9" key="1">
    <citation type="journal article" date="2024" name="Nat. Commun.">
        <title>Phylogenomics reveals the evolutionary origins of lichenization in chlorophyte algae.</title>
        <authorList>
            <person name="Puginier C."/>
            <person name="Libourel C."/>
            <person name="Otte J."/>
            <person name="Skaloud P."/>
            <person name="Haon M."/>
            <person name="Grisel S."/>
            <person name="Petersen M."/>
            <person name="Berrin J.G."/>
            <person name="Delaux P.M."/>
            <person name="Dal Grande F."/>
            <person name="Keller J."/>
        </authorList>
    </citation>
    <scope>NUCLEOTIDE SEQUENCE [LARGE SCALE GENOMIC DNA]</scope>
    <source>
        <strain evidence="8 9">SAG 2036</strain>
    </source>
</reference>
<evidence type="ECO:0000256" key="1">
    <source>
        <dbReference type="ARBA" id="ARBA00004141"/>
    </source>
</evidence>
<dbReference type="CDD" id="cd13132">
    <property type="entry name" value="MATE_eukaryotic"/>
    <property type="match status" value="1"/>
</dbReference>
<dbReference type="NCBIfam" id="TIGR00797">
    <property type="entry name" value="matE"/>
    <property type="match status" value="1"/>
</dbReference>
<feature type="transmembrane region" description="Helical" evidence="6">
    <location>
        <begin position="390"/>
        <end position="413"/>
    </location>
</feature>
<evidence type="ECO:0000256" key="5">
    <source>
        <dbReference type="ARBA" id="ARBA00023136"/>
    </source>
</evidence>
<feature type="transmembrane region" description="Helical" evidence="6">
    <location>
        <begin position="281"/>
        <end position="302"/>
    </location>
</feature>
<comment type="caution">
    <text evidence="8">The sequence shown here is derived from an EMBL/GenBank/DDBJ whole genome shotgun (WGS) entry which is preliminary data.</text>
</comment>
<evidence type="ECO:0000256" key="3">
    <source>
        <dbReference type="ARBA" id="ARBA00022692"/>
    </source>
</evidence>
<feature type="transmembrane region" description="Helical" evidence="6">
    <location>
        <begin position="98"/>
        <end position="119"/>
    </location>
</feature>
<feature type="transmembrane region" description="Helical" evidence="6">
    <location>
        <begin position="419"/>
        <end position="440"/>
    </location>
</feature>
<evidence type="ECO:0000313" key="9">
    <source>
        <dbReference type="Proteomes" id="UP001465755"/>
    </source>
</evidence>
<dbReference type="GO" id="GO:1990961">
    <property type="term" value="P:xenobiotic detoxification by transmembrane export across the plasma membrane"/>
    <property type="evidence" value="ECO:0007669"/>
    <property type="project" value="InterPro"/>
</dbReference>
<dbReference type="PANTHER" id="PTHR11206">
    <property type="entry name" value="MULTIDRUG RESISTANCE PROTEIN"/>
    <property type="match status" value="1"/>
</dbReference>
<comment type="caution">
    <text evidence="6">Lacks conserved residue(s) required for the propagation of feature annotation.</text>
</comment>
<organism evidence="8 9">
    <name type="scientific">Symbiochloris irregularis</name>
    <dbReference type="NCBI Taxonomy" id="706552"/>
    <lineage>
        <taxon>Eukaryota</taxon>
        <taxon>Viridiplantae</taxon>
        <taxon>Chlorophyta</taxon>
        <taxon>core chlorophytes</taxon>
        <taxon>Trebouxiophyceae</taxon>
        <taxon>Trebouxiales</taxon>
        <taxon>Trebouxiaceae</taxon>
        <taxon>Symbiochloris</taxon>
    </lineage>
</organism>
<dbReference type="InterPro" id="IPR045069">
    <property type="entry name" value="MATE_euk"/>
</dbReference>
<feature type="transmembrane region" description="Helical" evidence="6">
    <location>
        <begin position="322"/>
        <end position="342"/>
    </location>
</feature>
<comment type="subcellular location">
    <subcellularLocation>
        <location evidence="1">Membrane</location>
        <topology evidence="1">Multi-pass membrane protein</topology>
    </subcellularLocation>
</comment>
<name>A0AAW1PP06_9CHLO</name>
<dbReference type="Pfam" id="PF01554">
    <property type="entry name" value="MatE"/>
    <property type="match status" value="2"/>
</dbReference>
<gene>
    <name evidence="8" type="ORF">WJX73_010894</name>
</gene>
<dbReference type="InterPro" id="IPR002528">
    <property type="entry name" value="MATE_fam"/>
</dbReference>
<keyword evidence="3 6" id="KW-0812">Transmembrane</keyword>
<proteinExistence type="inferred from homology"/>
<keyword evidence="9" id="KW-1185">Reference proteome</keyword>
<evidence type="ECO:0000256" key="4">
    <source>
        <dbReference type="ARBA" id="ARBA00022989"/>
    </source>
</evidence>
<feature type="compositionally biased region" description="Basic and acidic residues" evidence="7">
    <location>
        <begin position="459"/>
        <end position="470"/>
    </location>
</feature>
<dbReference type="GO" id="GO:0016020">
    <property type="term" value="C:membrane"/>
    <property type="evidence" value="ECO:0007669"/>
    <property type="project" value="UniProtKB-SubCell"/>
</dbReference>
<feature type="region of interest" description="Disordered" evidence="7">
    <location>
        <begin position="455"/>
        <end position="483"/>
    </location>
</feature>
<feature type="transmembrane region" description="Helical" evidence="6">
    <location>
        <begin position="201"/>
        <end position="221"/>
    </location>
</feature>
<evidence type="ECO:0000256" key="2">
    <source>
        <dbReference type="ARBA" id="ARBA00010199"/>
    </source>
</evidence>
<dbReference type="Proteomes" id="UP001465755">
    <property type="component" value="Unassembled WGS sequence"/>
</dbReference>
<dbReference type="AlphaFoldDB" id="A0AAW1PP06"/>